<dbReference type="RefSeq" id="XP_018261546.1">
    <property type="nucleotide sequence ID" value="XM_018409274.1"/>
</dbReference>
<dbReference type="InterPro" id="IPR013785">
    <property type="entry name" value="Aldolase_TIM"/>
</dbReference>
<dbReference type="InterPro" id="IPR004136">
    <property type="entry name" value="NMO"/>
</dbReference>
<dbReference type="GO" id="GO:0051213">
    <property type="term" value="F:dioxygenase activity"/>
    <property type="evidence" value="ECO:0007669"/>
    <property type="project" value="UniProtKB-KW"/>
</dbReference>
<reference evidence="4" key="1">
    <citation type="submission" date="2013-07" db="EMBL/GenBank/DDBJ databases">
        <title>The Genome Sequence of Cryptococcus dejecticola CBS10117.</title>
        <authorList>
            <consortium name="The Broad Institute Genome Sequencing Platform"/>
            <person name="Cuomo C."/>
            <person name="Litvintseva A."/>
            <person name="Chen Y."/>
            <person name="Heitman J."/>
            <person name="Sun S."/>
            <person name="Springer D."/>
            <person name="Dromer F."/>
            <person name="Young S.K."/>
            <person name="Zeng Q."/>
            <person name="Gargeya S."/>
            <person name="Fitzgerald M."/>
            <person name="Abouelleil A."/>
            <person name="Alvarado L."/>
            <person name="Berlin A.M."/>
            <person name="Chapman S.B."/>
            <person name="Dewar J."/>
            <person name="Goldberg J."/>
            <person name="Griggs A."/>
            <person name="Gujja S."/>
            <person name="Hansen M."/>
            <person name="Howarth C."/>
            <person name="Imamovic A."/>
            <person name="Larimer J."/>
            <person name="McCowan C."/>
            <person name="Murphy C."/>
            <person name="Pearson M."/>
            <person name="Priest M."/>
            <person name="Roberts A."/>
            <person name="Saif S."/>
            <person name="Shea T."/>
            <person name="Sykes S."/>
            <person name="Wortman J."/>
            <person name="Nusbaum C."/>
            <person name="Birren B."/>
        </authorList>
    </citation>
    <scope>NUCLEOTIDE SEQUENCE [LARGE SCALE GENOMIC DNA]</scope>
    <source>
        <strain evidence="4">CBS 10117</strain>
    </source>
</reference>
<organism evidence="4">
    <name type="scientific">Kwoniella dejecticola CBS 10117</name>
    <dbReference type="NCBI Taxonomy" id="1296121"/>
    <lineage>
        <taxon>Eukaryota</taxon>
        <taxon>Fungi</taxon>
        <taxon>Dikarya</taxon>
        <taxon>Basidiomycota</taxon>
        <taxon>Agaricomycotina</taxon>
        <taxon>Tremellomycetes</taxon>
        <taxon>Tremellales</taxon>
        <taxon>Cryptococcaceae</taxon>
        <taxon>Kwoniella</taxon>
    </lineage>
</organism>
<keyword evidence="3" id="KW-0560">Oxidoreductase</keyword>
<sequence length="352" mass="37860">MPIATELTRLLGIKYPIVQGGMQWVGTPPLAAAVAVSGALGMLTALTQPSPDALREAIRETRRRIGGNEGRFGVNITLLPSINPPDYAGYARAALEEGVDIFETAGNNPKPLIEYIKSYKPPGLTDADPIPKRFIIHKCVTIKHALSGQKMGVDVLSIDGFECAGHPGEDDIGGLVLLARAANELSIPYIASGGFADGRGLVAALSLGAAGVNMGTRFMCTVESPIHQKIKEKIVESTEKDTIHIFRTLRNTARVYRNAVSTEVVRLERRPGGAKFEELRDLVSGARGKKVYETGDHDAGIWSAGIAVGLINDIPTCRDLVKTIDQDASGMIKRMNNLVVTDEQAERVRAKL</sequence>
<dbReference type="CDD" id="cd04730">
    <property type="entry name" value="NPD_like"/>
    <property type="match status" value="1"/>
</dbReference>
<keyword evidence="1" id="KW-0285">Flavoprotein</keyword>
<dbReference type="PANTHER" id="PTHR32332:SF20">
    <property type="entry name" value="2-NITROPROPANE DIOXYGENASE-LIKE PROTEIN"/>
    <property type="match status" value="1"/>
</dbReference>
<gene>
    <name evidence="4" type="ORF">I303_05984</name>
    <name evidence="5" type="ORF">I303_105964</name>
</gene>
<reference evidence="5" key="2">
    <citation type="submission" date="2013-07" db="EMBL/GenBank/DDBJ databases">
        <authorList>
            <consortium name="The Broad Institute Genome Sequencing Platform"/>
            <person name="Cuomo C."/>
            <person name="Litvintseva A."/>
            <person name="Chen Y."/>
            <person name="Heitman J."/>
            <person name="Sun S."/>
            <person name="Springer D."/>
            <person name="Dromer F."/>
            <person name="Young S.K."/>
            <person name="Zeng Q."/>
            <person name="Gargeya S."/>
            <person name="Fitzgerald M."/>
            <person name="Abouelleil A."/>
            <person name="Alvarado L."/>
            <person name="Berlin A.M."/>
            <person name="Chapman S.B."/>
            <person name="Dewar J."/>
            <person name="Goldberg J."/>
            <person name="Griggs A."/>
            <person name="Gujja S."/>
            <person name="Hansen M."/>
            <person name="Howarth C."/>
            <person name="Imamovic A."/>
            <person name="Larimer J."/>
            <person name="McCowan C."/>
            <person name="Murphy C."/>
            <person name="Pearson M."/>
            <person name="Priest M."/>
            <person name="Roberts A."/>
            <person name="Saif S."/>
            <person name="Shea T."/>
            <person name="Sykes S."/>
            <person name="Wortman J."/>
            <person name="Nusbaum C."/>
            <person name="Birren B."/>
        </authorList>
    </citation>
    <scope>NUCLEOTIDE SEQUENCE</scope>
    <source>
        <strain evidence="5">CBS 10117</strain>
    </source>
</reference>
<evidence type="ECO:0000256" key="2">
    <source>
        <dbReference type="ARBA" id="ARBA00022643"/>
    </source>
</evidence>
<reference evidence="5" key="3">
    <citation type="submission" date="2024-02" db="EMBL/GenBank/DDBJ databases">
        <title>Comparative genomics of Cryptococcus and Kwoniella reveals pathogenesis evolution and contrasting modes of karyotype evolution via chromosome fusion or intercentromeric recombination.</title>
        <authorList>
            <person name="Coelho M.A."/>
            <person name="David-Palma M."/>
            <person name="Shea T."/>
            <person name="Bowers K."/>
            <person name="McGinley-Smith S."/>
            <person name="Mohammad A.W."/>
            <person name="Gnirke A."/>
            <person name="Yurkov A.M."/>
            <person name="Nowrousian M."/>
            <person name="Sun S."/>
            <person name="Cuomo C.A."/>
            <person name="Heitman J."/>
        </authorList>
    </citation>
    <scope>NUCLEOTIDE SEQUENCE</scope>
    <source>
        <strain evidence="5">CBS 10117</strain>
    </source>
</reference>
<protein>
    <submittedName>
        <fullName evidence="4">2-nitropropane dioxygenase</fullName>
    </submittedName>
</protein>
<dbReference type="GO" id="GO:0018580">
    <property type="term" value="F:nitronate monooxygenase activity"/>
    <property type="evidence" value="ECO:0007669"/>
    <property type="project" value="InterPro"/>
</dbReference>
<dbReference type="STRING" id="1296121.A0A1A6A0X5"/>
<dbReference type="GeneID" id="28969683"/>
<accession>A0A1A6A0X5</accession>
<dbReference type="EMBL" id="CP144536">
    <property type="protein sequence ID" value="WWC63364.1"/>
    <property type="molecule type" value="Genomic_DNA"/>
</dbReference>
<evidence type="ECO:0000313" key="6">
    <source>
        <dbReference type="Proteomes" id="UP000078595"/>
    </source>
</evidence>
<evidence type="ECO:0000313" key="4">
    <source>
        <dbReference type="EMBL" id="OBR83704.1"/>
    </source>
</evidence>
<evidence type="ECO:0000256" key="3">
    <source>
        <dbReference type="ARBA" id="ARBA00023002"/>
    </source>
</evidence>
<dbReference type="PANTHER" id="PTHR32332">
    <property type="entry name" value="2-NITROPROPANE DIOXYGENASE"/>
    <property type="match status" value="1"/>
</dbReference>
<dbReference type="EMBL" id="KI894033">
    <property type="protein sequence ID" value="OBR83704.1"/>
    <property type="molecule type" value="Genomic_DNA"/>
</dbReference>
<name>A0A1A6A0X5_9TREE</name>
<dbReference type="VEuPathDB" id="FungiDB:I303_05984"/>
<dbReference type="AlphaFoldDB" id="A0A1A6A0X5"/>
<dbReference type="KEGG" id="kdj:28969683"/>
<evidence type="ECO:0000313" key="5">
    <source>
        <dbReference type="EMBL" id="WWC63364.1"/>
    </source>
</evidence>
<keyword evidence="6" id="KW-1185">Reference proteome</keyword>
<dbReference type="Pfam" id="PF03060">
    <property type="entry name" value="NMO"/>
    <property type="match status" value="1"/>
</dbReference>
<keyword evidence="2" id="KW-0288">FMN</keyword>
<dbReference type="Gene3D" id="3.20.20.70">
    <property type="entry name" value="Aldolase class I"/>
    <property type="match status" value="1"/>
</dbReference>
<keyword evidence="4" id="KW-0223">Dioxygenase</keyword>
<dbReference type="OrthoDB" id="412383at2759"/>
<proteinExistence type="predicted"/>
<dbReference type="Proteomes" id="UP000078595">
    <property type="component" value="Chromosome 7"/>
</dbReference>
<evidence type="ECO:0000256" key="1">
    <source>
        <dbReference type="ARBA" id="ARBA00022630"/>
    </source>
</evidence>
<dbReference type="SUPFAM" id="SSF51412">
    <property type="entry name" value="Inosine monophosphate dehydrogenase (IMPDH)"/>
    <property type="match status" value="1"/>
</dbReference>